<name>A0A1I5UWZ9_9RHOB</name>
<dbReference type="RefSeq" id="WP_093008926.1">
    <property type="nucleotide sequence ID" value="NZ_FOXV01000001.1"/>
</dbReference>
<keyword evidence="1" id="KW-1133">Transmembrane helix</keyword>
<keyword evidence="1" id="KW-0812">Transmembrane</keyword>
<reference evidence="3" key="1">
    <citation type="submission" date="2016-10" db="EMBL/GenBank/DDBJ databases">
        <authorList>
            <person name="Varghese N."/>
            <person name="Submissions S."/>
        </authorList>
    </citation>
    <scope>NUCLEOTIDE SEQUENCE [LARGE SCALE GENOMIC DNA]</scope>
    <source>
        <strain evidence="3">JCM 10271</strain>
    </source>
</reference>
<evidence type="ECO:0000313" key="2">
    <source>
        <dbReference type="EMBL" id="SFP99567.1"/>
    </source>
</evidence>
<feature type="transmembrane region" description="Helical" evidence="1">
    <location>
        <begin position="39"/>
        <end position="57"/>
    </location>
</feature>
<dbReference type="AlphaFoldDB" id="A0A1I5UWZ9"/>
<proteinExistence type="predicted"/>
<feature type="transmembrane region" description="Helical" evidence="1">
    <location>
        <begin position="12"/>
        <end position="33"/>
    </location>
</feature>
<dbReference type="Proteomes" id="UP000243106">
    <property type="component" value="Unassembled WGS sequence"/>
</dbReference>
<evidence type="ECO:0000313" key="3">
    <source>
        <dbReference type="Proteomes" id="UP000243106"/>
    </source>
</evidence>
<keyword evidence="1" id="KW-0472">Membrane</keyword>
<organism evidence="2 3">
    <name type="scientific">Roseivivax halotolerans</name>
    <dbReference type="NCBI Taxonomy" id="93684"/>
    <lineage>
        <taxon>Bacteria</taxon>
        <taxon>Pseudomonadati</taxon>
        <taxon>Pseudomonadota</taxon>
        <taxon>Alphaproteobacteria</taxon>
        <taxon>Rhodobacterales</taxon>
        <taxon>Roseobacteraceae</taxon>
        <taxon>Roseivivax</taxon>
    </lineage>
</organism>
<sequence>MIRPEARTQIMRWREALIGVGLAAIGLAIAWGALGWLTLTFGALLVVLGVVLAGIGLQRGRFRSGEDGPGIVEVTERQLSYFGPLSGGVAALDDVTGVALDGSARPKHWRIDHAGGPALFIPVTAAGADRLFDAFAGLPNFDTSAMLRALERDHEGLAILWRRHGPESHRRLH</sequence>
<dbReference type="STRING" id="93684.SAMN05421853_101204"/>
<dbReference type="EMBL" id="FOXV01000001">
    <property type="protein sequence ID" value="SFP99567.1"/>
    <property type="molecule type" value="Genomic_DNA"/>
</dbReference>
<evidence type="ECO:0000256" key="1">
    <source>
        <dbReference type="SAM" id="Phobius"/>
    </source>
</evidence>
<keyword evidence="3" id="KW-1185">Reference proteome</keyword>
<accession>A0A1I5UWZ9</accession>
<gene>
    <name evidence="2" type="ORF">SAMN05421853_101204</name>
</gene>
<protein>
    <submittedName>
        <fullName evidence="2">Uncharacterized protein</fullName>
    </submittedName>
</protein>